<dbReference type="Proteomes" id="UP001732700">
    <property type="component" value="Chromosome 7C"/>
</dbReference>
<accession>A0ACD5ZXE1</accession>
<reference evidence="1" key="2">
    <citation type="submission" date="2025-09" db="UniProtKB">
        <authorList>
            <consortium name="EnsemblPlants"/>
        </authorList>
    </citation>
    <scope>IDENTIFICATION</scope>
</reference>
<reference evidence="1" key="1">
    <citation type="submission" date="2021-05" db="EMBL/GenBank/DDBJ databases">
        <authorList>
            <person name="Scholz U."/>
            <person name="Mascher M."/>
            <person name="Fiebig A."/>
        </authorList>
    </citation>
    <scope>NUCLEOTIDE SEQUENCE [LARGE SCALE GENOMIC DNA]</scope>
</reference>
<sequence length="390" mass="42955">MFHLQMHPLPLPRVASRTTTSSLSSSLHRRLSPSASAPSSASAYTTPFSTEEYLVATCGLTRAQALKASKKLPNLKSTSNPDAVLALLSDVGLSRSDIAAVVAADPLLLRSRVDNVAPRLAALRDRLGLSAPEIASFLLVGAVALRSCDITPKLEFWIPFFGSFSKLLQTMKRNRSILTTDLEKVAKPNIALLEECGLSVCDIVKLSTPCSRLLVFNPERVKAFVLRAEKLGVPRSSYIFKYAVGVACSISEDKVAARMEFLRSTLGCSMDKVRAAVRNKPHILGVSEEKLRRKIEFMVTEVGLDPEYIVERPMLFTYSLEKRMKPRYYVAKILQAKGLMKKSVCFRRLVAYGEDSFVATYIDSNRDTVPGLADAYAANRAGKMLSEVQL</sequence>
<proteinExistence type="predicted"/>
<protein>
    <submittedName>
        <fullName evidence="1">Uncharacterized protein</fullName>
    </submittedName>
</protein>
<evidence type="ECO:0000313" key="2">
    <source>
        <dbReference type="Proteomes" id="UP001732700"/>
    </source>
</evidence>
<evidence type="ECO:0000313" key="1">
    <source>
        <dbReference type="EnsemblPlants" id="AVESA.00010b.r2.7CG0687450.1.CDS.1"/>
    </source>
</evidence>
<organism evidence="1 2">
    <name type="scientific">Avena sativa</name>
    <name type="common">Oat</name>
    <dbReference type="NCBI Taxonomy" id="4498"/>
    <lineage>
        <taxon>Eukaryota</taxon>
        <taxon>Viridiplantae</taxon>
        <taxon>Streptophyta</taxon>
        <taxon>Embryophyta</taxon>
        <taxon>Tracheophyta</taxon>
        <taxon>Spermatophyta</taxon>
        <taxon>Magnoliopsida</taxon>
        <taxon>Liliopsida</taxon>
        <taxon>Poales</taxon>
        <taxon>Poaceae</taxon>
        <taxon>BOP clade</taxon>
        <taxon>Pooideae</taxon>
        <taxon>Poodae</taxon>
        <taxon>Poeae</taxon>
        <taxon>Poeae Chloroplast Group 1 (Aveneae type)</taxon>
        <taxon>Aveninae</taxon>
        <taxon>Avena</taxon>
    </lineage>
</organism>
<dbReference type="EnsemblPlants" id="AVESA.00010b.r2.7CG0687450.1">
    <property type="protein sequence ID" value="AVESA.00010b.r2.7CG0687450.1.CDS.1"/>
    <property type="gene ID" value="AVESA.00010b.r2.7CG0687450"/>
</dbReference>
<keyword evidence="2" id="KW-1185">Reference proteome</keyword>
<name>A0ACD5ZXE1_AVESA</name>